<dbReference type="InterPro" id="IPR036179">
    <property type="entry name" value="Ig-like_dom_sf"/>
</dbReference>
<dbReference type="SMART" id="SM00409">
    <property type="entry name" value="IG"/>
    <property type="match status" value="1"/>
</dbReference>
<name>A0A3P9JGQ3_ORYLA</name>
<dbReference type="AlphaFoldDB" id="A0A3P9JGQ3"/>
<feature type="transmembrane region" description="Helical" evidence="1">
    <location>
        <begin position="250"/>
        <end position="269"/>
    </location>
</feature>
<dbReference type="InterPro" id="IPR003599">
    <property type="entry name" value="Ig_sub"/>
</dbReference>
<dbReference type="SUPFAM" id="SSF48726">
    <property type="entry name" value="Immunoglobulin"/>
    <property type="match status" value="1"/>
</dbReference>
<dbReference type="Proteomes" id="UP000265200">
    <property type="component" value="Chromosome 10"/>
</dbReference>
<organism evidence="3 4">
    <name type="scientific">Oryzias latipes</name>
    <name type="common">Japanese rice fish</name>
    <name type="synonym">Japanese killifish</name>
    <dbReference type="NCBI Taxonomy" id="8090"/>
    <lineage>
        <taxon>Eukaryota</taxon>
        <taxon>Metazoa</taxon>
        <taxon>Chordata</taxon>
        <taxon>Craniata</taxon>
        <taxon>Vertebrata</taxon>
        <taxon>Euteleostomi</taxon>
        <taxon>Actinopterygii</taxon>
        <taxon>Neopterygii</taxon>
        <taxon>Teleostei</taxon>
        <taxon>Neoteleostei</taxon>
        <taxon>Acanthomorphata</taxon>
        <taxon>Ovalentaria</taxon>
        <taxon>Atherinomorphae</taxon>
        <taxon>Beloniformes</taxon>
        <taxon>Adrianichthyidae</taxon>
        <taxon>Oryziinae</taxon>
        <taxon>Oryzias</taxon>
    </lineage>
</organism>
<reference evidence="3" key="4">
    <citation type="submission" date="2025-09" db="UniProtKB">
        <authorList>
            <consortium name="Ensembl"/>
        </authorList>
    </citation>
    <scope>IDENTIFICATION</scope>
    <source>
        <strain evidence="3">HSOK</strain>
    </source>
</reference>
<evidence type="ECO:0000313" key="3">
    <source>
        <dbReference type="Ensembl" id="ENSORLP00015031510.1"/>
    </source>
</evidence>
<proteinExistence type="predicted"/>
<reference key="1">
    <citation type="journal article" date="2007" name="Nature">
        <title>The medaka draft genome and insights into vertebrate genome evolution.</title>
        <authorList>
            <person name="Kasahara M."/>
            <person name="Naruse K."/>
            <person name="Sasaki S."/>
            <person name="Nakatani Y."/>
            <person name="Qu W."/>
            <person name="Ahsan B."/>
            <person name="Yamada T."/>
            <person name="Nagayasu Y."/>
            <person name="Doi K."/>
            <person name="Kasai Y."/>
            <person name="Jindo T."/>
            <person name="Kobayashi D."/>
            <person name="Shimada A."/>
            <person name="Toyoda A."/>
            <person name="Kuroki Y."/>
            <person name="Fujiyama A."/>
            <person name="Sasaki T."/>
            <person name="Shimizu A."/>
            <person name="Asakawa S."/>
            <person name="Shimizu N."/>
            <person name="Hashimoto S."/>
            <person name="Yang J."/>
            <person name="Lee Y."/>
            <person name="Matsushima K."/>
            <person name="Sugano S."/>
            <person name="Sakaizumi M."/>
            <person name="Narita T."/>
            <person name="Ohishi K."/>
            <person name="Haga S."/>
            <person name="Ohta F."/>
            <person name="Nomoto H."/>
            <person name="Nogata K."/>
            <person name="Morishita T."/>
            <person name="Endo T."/>
            <person name="Shin-I T."/>
            <person name="Takeda H."/>
            <person name="Morishita S."/>
            <person name="Kohara Y."/>
        </authorList>
    </citation>
    <scope>NUCLEOTIDE SEQUENCE [LARGE SCALE GENOMIC DNA]</scope>
    <source>
        <strain>Hd-rR</strain>
    </source>
</reference>
<evidence type="ECO:0000256" key="1">
    <source>
        <dbReference type="SAM" id="Phobius"/>
    </source>
</evidence>
<evidence type="ECO:0000313" key="4">
    <source>
        <dbReference type="Proteomes" id="UP000265200"/>
    </source>
</evidence>
<keyword evidence="1" id="KW-1133">Transmembrane helix</keyword>
<sequence>MGVSTILRFSPKTNFGFLCILKHATIDLLVTFPGCTDDLTFQTKTVVVGDHVKLGCSRRSAGNVFWMRTISGNPPEFLDNHWSKPKLAYNPGILELQIADTSLHDTAFYICVRKKDGTILSLNLTYLIVQEPAVSKVPSSVPECSENSLTLQCSVLQDSQNKSCPSDDNVFCFSAESKHSNTNRTAENSGDAAAKDFCFSSFFKNLTSSGDLKHYCAIPKCEERIQKNESLSQFEVNTWNSNTADVVRNILITALVVSQMVIAFLFYLVKKLKKESKSCCHDAVLQQMQMSTTDLQNQQASNKKSTAAKYSSFRYSYCFLNCSPCHQFYFPRKMKMCWFIQQQFSPEEYPLKKRQETMMMTTKKRLSTQTLLFMSFEMQNKIKIKLSIAHS</sequence>
<accession>A0A3P9JGQ3</accession>
<protein>
    <recommendedName>
        <fullName evidence="2">Immunoglobulin domain-containing protein</fullName>
    </recommendedName>
</protein>
<keyword evidence="1" id="KW-0472">Membrane</keyword>
<feature type="domain" description="Immunoglobulin" evidence="2">
    <location>
        <begin position="41"/>
        <end position="130"/>
    </location>
</feature>
<keyword evidence="1" id="KW-0812">Transmembrane</keyword>
<dbReference type="InterPro" id="IPR013783">
    <property type="entry name" value="Ig-like_fold"/>
</dbReference>
<dbReference type="Gene3D" id="2.60.40.10">
    <property type="entry name" value="Immunoglobulins"/>
    <property type="match status" value="1"/>
</dbReference>
<reference evidence="3" key="3">
    <citation type="submission" date="2025-08" db="UniProtKB">
        <authorList>
            <consortium name="Ensembl"/>
        </authorList>
    </citation>
    <scope>IDENTIFICATION</scope>
    <source>
        <strain evidence="3">HSOK</strain>
    </source>
</reference>
<dbReference type="Ensembl" id="ENSORLT00015022657.1">
    <property type="protein sequence ID" value="ENSORLP00015031510.1"/>
    <property type="gene ID" value="ENSORLG00015015799.1"/>
</dbReference>
<reference evidence="3 4" key="2">
    <citation type="submission" date="2017-04" db="EMBL/GenBank/DDBJ databases">
        <title>CpG methylation of centromeres and impact of large insertions on vertebrate speciation.</title>
        <authorList>
            <person name="Ichikawa K."/>
            <person name="Yoshimura J."/>
            <person name="Morishita S."/>
        </authorList>
    </citation>
    <scope>NUCLEOTIDE SEQUENCE</scope>
    <source>
        <strain evidence="3 4">HSOK</strain>
    </source>
</reference>
<evidence type="ECO:0000259" key="2">
    <source>
        <dbReference type="SMART" id="SM00409"/>
    </source>
</evidence>